<dbReference type="PANTHER" id="PTHR24543:SF325">
    <property type="entry name" value="F5_8 TYPE C DOMAIN-CONTAINING PROTEIN"/>
    <property type="match status" value="1"/>
</dbReference>
<protein>
    <recommendedName>
        <fullName evidence="2">F5/8 type C domain-containing protein</fullName>
    </recommendedName>
</protein>
<dbReference type="OrthoDB" id="10028859at2759"/>
<feature type="signal peptide" evidence="1">
    <location>
        <begin position="1"/>
        <end position="20"/>
    </location>
</feature>
<dbReference type="Pfam" id="PF00754">
    <property type="entry name" value="F5_F8_type_C"/>
    <property type="match status" value="1"/>
</dbReference>
<feature type="chain" id="PRO_5035915399" description="F5/8 type C domain-containing protein" evidence="1">
    <location>
        <begin position="21"/>
        <end position="200"/>
    </location>
</feature>
<accession>A0A8S4N4F1</accession>
<dbReference type="PANTHER" id="PTHR24543">
    <property type="entry name" value="MULTICOPPER OXIDASE-RELATED"/>
    <property type="match status" value="1"/>
</dbReference>
<dbReference type="EMBL" id="CAIIXF020000001">
    <property type="protein sequence ID" value="CAH1775690.1"/>
    <property type="molecule type" value="Genomic_DNA"/>
</dbReference>
<dbReference type="SUPFAM" id="SSF49785">
    <property type="entry name" value="Galactose-binding domain-like"/>
    <property type="match status" value="1"/>
</dbReference>
<gene>
    <name evidence="3" type="ORF">OFUS_LOCUS2961</name>
</gene>
<proteinExistence type="predicted"/>
<reference evidence="3" key="1">
    <citation type="submission" date="2022-03" db="EMBL/GenBank/DDBJ databases">
        <authorList>
            <person name="Martin C."/>
        </authorList>
    </citation>
    <scope>NUCLEOTIDE SEQUENCE</scope>
</reference>
<feature type="domain" description="F5/8 type C" evidence="2">
    <location>
        <begin position="53"/>
        <end position="198"/>
    </location>
</feature>
<dbReference type="CDD" id="cd00057">
    <property type="entry name" value="FA58C"/>
    <property type="match status" value="1"/>
</dbReference>
<dbReference type="FunFam" id="2.60.120.260:FF:000016">
    <property type="entry name" value="Contactin-associated protein-like 4 isoform 1"/>
    <property type="match status" value="1"/>
</dbReference>
<evidence type="ECO:0000259" key="2">
    <source>
        <dbReference type="PROSITE" id="PS50022"/>
    </source>
</evidence>
<dbReference type="AlphaFoldDB" id="A0A8S4N4F1"/>
<dbReference type="SMART" id="SM00231">
    <property type="entry name" value="FA58C"/>
    <property type="match status" value="1"/>
</dbReference>
<keyword evidence="1" id="KW-0732">Signal</keyword>
<evidence type="ECO:0000313" key="4">
    <source>
        <dbReference type="Proteomes" id="UP000749559"/>
    </source>
</evidence>
<sequence length="200" mass="22299">MYTIMIWILAFAAIRAVVTSTSCLQDLEDDVSAMKRDIESLNKAAFPDTADECIGEFIVSGDHRRIPDLSLTASSSHSSYPPRNARLGASTCWAAGINDENQWIQADLGEVKRVYGVVTQGRANSDQWVKSYMISHSLNHGTPFTEILTRDGHGVFNGNKDRHTPVLNMFQSVQARNIRISPKTWYGYVSLRFDVIGCRA</sequence>
<dbReference type="PROSITE" id="PS50022">
    <property type="entry name" value="FA58C_3"/>
    <property type="match status" value="1"/>
</dbReference>
<comment type="caution">
    <text evidence="3">The sequence shown here is derived from an EMBL/GenBank/DDBJ whole genome shotgun (WGS) entry which is preliminary data.</text>
</comment>
<evidence type="ECO:0000256" key="1">
    <source>
        <dbReference type="SAM" id="SignalP"/>
    </source>
</evidence>
<dbReference type="Gene3D" id="2.60.120.260">
    <property type="entry name" value="Galactose-binding domain-like"/>
    <property type="match status" value="1"/>
</dbReference>
<dbReference type="Proteomes" id="UP000749559">
    <property type="component" value="Unassembled WGS sequence"/>
</dbReference>
<name>A0A8S4N4F1_OWEFU</name>
<dbReference type="InterPro" id="IPR000421">
    <property type="entry name" value="FA58C"/>
</dbReference>
<evidence type="ECO:0000313" key="3">
    <source>
        <dbReference type="EMBL" id="CAH1775690.1"/>
    </source>
</evidence>
<keyword evidence="4" id="KW-1185">Reference proteome</keyword>
<dbReference type="InterPro" id="IPR008979">
    <property type="entry name" value="Galactose-bd-like_sf"/>
</dbReference>
<organism evidence="3 4">
    <name type="scientific">Owenia fusiformis</name>
    <name type="common">Polychaete worm</name>
    <dbReference type="NCBI Taxonomy" id="6347"/>
    <lineage>
        <taxon>Eukaryota</taxon>
        <taxon>Metazoa</taxon>
        <taxon>Spiralia</taxon>
        <taxon>Lophotrochozoa</taxon>
        <taxon>Annelida</taxon>
        <taxon>Polychaeta</taxon>
        <taxon>Sedentaria</taxon>
        <taxon>Canalipalpata</taxon>
        <taxon>Sabellida</taxon>
        <taxon>Oweniida</taxon>
        <taxon>Oweniidae</taxon>
        <taxon>Owenia</taxon>
    </lineage>
</organism>